<sequence>MFTMQKQFKRPKGILGWFVGKVMEFDNRKINNWSIKKLSIKNGERILEVGYGPGYCIKRMTDRFPDTFVDGVDLSETMKDTAQSKNQQAVEKGRVRLFVQDISQFELGKVQYDRIFSVNNYPLWKDQMKSLHHLYSMLKEGGTLLITVQPRGEEETDGRARRYGEEISQALQDAGFKDITLSYKNVKPALTVCVKCVK</sequence>
<dbReference type="CDD" id="cd02440">
    <property type="entry name" value="AdoMet_MTases"/>
    <property type="match status" value="1"/>
</dbReference>
<accession>A0A0P6VYE0</accession>
<organism evidence="4 5">
    <name type="scientific">Rossellomorea vietnamensis</name>
    <dbReference type="NCBI Taxonomy" id="218284"/>
    <lineage>
        <taxon>Bacteria</taxon>
        <taxon>Bacillati</taxon>
        <taxon>Bacillota</taxon>
        <taxon>Bacilli</taxon>
        <taxon>Bacillales</taxon>
        <taxon>Bacillaceae</taxon>
        <taxon>Rossellomorea</taxon>
    </lineage>
</organism>
<comment type="caution">
    <text evidence="4">The sequence shown here is derived from an EMBL/GenBank/DDBJ whole genome shotgun (WGS) entry which is preliminary data.</text>
</comment>
<dbReference type="GO" id="GO:0008168">
    <property type="term" value="F:methyltransferase activity"/>
    <property type="evidence" value="ECO:0007669"/>
    <property type="project" value="UniProtKB-KW"/>
</dbReference>
<dbReference type="SUPFAM" id="SSF53335">
    <property type="entry name" value="S-adenosyl-L-methionine-dependent methyltransferases"/>
    <property type="match status" value="1"/>
</dbReference>
<dbReference type="Proteomes" id="UP000050398">
    <property type="component" value="Unassembled WGS sequence"/>
</dbReference>
<name>A0A0P6VYE0_9BACI</name>
<evidence type="ECO:0000256" key="1">
    <source>
        <dbReference type="ARBA" id="ARBA00022603"/>
    </source>
</evidence>
<protein>
    <recommendedName>
        <fullName evidence="3">Methyltransferase domain-containing protein</fullName>
    </recommendedName>
</protein>
<keyword evidence="2" id="KW-0808">Transferase</keyword>
<evidence type="ECO:0000256" key="2">
    <source>
        <dbReference type="ARBA" id="ARBA00022679"/>
    </source>
</evidence>
<feature type="domain" description="Methyltransferase" evidence="3">
    <location>
        <begin position="46"/>
        <end position="142"/>
    </location>
</feature>
<reference evidence="4 5" key="1">
    <citation type="submission" date="2015-08" db="EMBL/GenBank/DDBJ databases">
        <title>Draft Genome Sequence of Bacillus vietnamensis UCD-SED5.</title>
        <authorList>
            <person name="Lee R.D."/>
            <person name="Jospin G."/>
            <person name="Lang J.M."/>
            <person name="Coil D.A."/>
            <person name="Eisen J.A."/>
        </authorList>
    </citation>
    <scope>NUCLEOTIDE SEQUENCE [LARGE SCALE GENOMIC DNA]</scope>
    <source>
        <strain evidence="4 5">UCD-SED5</strain>
    </source>
</reference>
<dbReference type="AlphaFoldDB" id="A0A0P6VYE0"/>
<dbReference type="InterPro" id="IPR041698">
    <property type="entry name" value="Methyltransf_25"/>
</dbReference>
<dbReference type="OrthoDB" id="9772751at2"/>
<dbReference type="PANTHER" id="PTHR43861">
    <property type="entry name" value="TRANS-ACONITATE 2-METHYLTRANSFERASE-RELATED"/>
    <property type="match status" value="1"/>
</dbReference>
<dbReference type="PANTHER" id="PTHR43861:SF1">
    <property type="entry name" value="TRANS-ACONITATE 2-METHYLTRANSFERASE"/>
    <property type="match status" value="1"/>
</dbReference>
<dbReference type="Pfam" id="PF13649">
    <property type="entry name" value="Methyltransf_25"/>
    <property type="match status" value="1"/>
</dbReference>
<dbReference type="PATRIC" id="fig|218284.4.peg.2437"/>
<proteinExistence type="predicted"/>
<dbReference type="GO" id="GO:0032259">
    <property type="term" value="P:methylation"/>
    <property type="evidence" value="ECO:0007669"/>
    <property type="project" value="UniProtKB-KW"/>
</dbReference>
<evidence type="ECO:0000313" key="4">
    <source>
        <dbReference type="EMBL" id="KPL57900.1"/>
    </source>
</evidence>
<evidence type="ECO:0000259" key="3">
    <source>
        <dbReference type="Pfam" id="PF13649"/>
    </source>
</evidence>
<dbReference type="Gene3D" id="3.40.50.150">
    <property type="entry name" value="Vaccinia Virus protein VP39"/>
    <property type="match status" value="1"/>
</dbReference>
<dbReference type="InterPro" id="IPR029063">
    <property type="entry name" value="SAM-dependent_MTases_sf"/>
</dbReference>
<keyword evidence="1" id="KW-0489">Methyltransferase</keyword>
<dbReference type="EMBL" id="LIXZ01000023">
    <property type="protein sequence ID" value="KPL57900.1"/>
    <property type="molecule type" value="Genomic_DNA"/>
</dbReference>
<gene>
    <name evidence="4" type="ORF">AM506_19450</name>
</gene>
<evidence type="ECO:0000313" key="5">
    <source>
        <dbReference type="Proteomes" id="UP000050398"/>
    </source>
</evidence>